<evidence type="ECO:0000256" key="1">
    <source>
        <dbReference type="ARBA" id="ARBA00004123"/>
    </source>
</evidence>
<keyword evidence="2" id="KW-0819">tRNA processing</keyword>
<comment type="subcellular location">
    <subcellularLocation>
        <location evidence="1">Nucleus</location>
    </subcellularLocation>
</comment>
<evidence type="ECO:0000259" key="5">
    <source>
        <dbReference type="Pfam" id="PF06978"/>
    </source>
</evidence>
<dbReference type="InterPro" id="IPR009723">
    <property type="entry name" value="Pop1_N"/>
</dbReference>
<dbReference type="Pfam" id="PF08170">
    <property type="entry name" value="POPLD"/>
    <property type="match status" value="1"/>
</dbReference>
<evidence type="ECO:0000256" key="4">
    <source>
        <dbReference type="SAM" id="MobiDB-lite"/>
    </source>
</evidence>
<dbReference type="PANTHER" id="PTHR22731">
    <property type="entry name" value="RIBONUCLEASES P/MRP PROTEIN SUBUNIT POP1"/>
    <property type="match status" value="1"/>
</dbReference>
<dbReference type="GO" id="GO:0001682">
    <property type="term" value="P:tRNA 5'-leader removal"/>
    <property type="evidence" value="ECO:0007669"/>
    <property type="project" value="InterPro"/>
</dbReference>
<reference evidence="8 9" key="1">
    <citation type="journal article" date="2015" name="Genome Biol. Evol.">
        <title>The genome of winter moth (Operophtera brumata) provides a genomic perspective on sexual dimorphism and phenology.</title>
        <authorList>
            <person name="Derks M.F."/>
            <person name="Smit S."/>
            <person name="Salis L."/>
            <person name="Schijlen E."/>
            <person name="Bossers A."/>
            <person name="Mateman C."/>
            <person name="Pijl A.S."/>
            <person name="de Ridder D."/>
            <person name="Groenen M.A."/>
            <person name="Visser M.E."/>
            <person name="Megens H.J."/>
        </authorList>
    </citation>
    <scope>NUCLEOTIDE SEQUENCE [LARGE SCALE GENOMIC DNA]</scope>
    <source>
        <strain evidence="8">WM2013NL</strain>
        <tissue evidence="8">Head and thorax</tissue>
    </source>
</reference>
<comment type="caution">
    <text evidence="8">The sequence shown here is derived from an EMBL/GenBank/DDBJ whole genome shotgun (WGS) entry which is preliminary data.</text>
</comment>
<sequence>MESTEFDATLGGSEHLPTSVNSLKFAASRSVEIAAMTESILNPSKVRLVFQSLPVHMRRRVMSHNSKRLPSKLRKAHLEQLKKSGLPPKQQKPSRKHRRRPQNLLNQYNRRKLCNIWLETHIWHAKRFHMTNRWGHRLAEAPCDKVFRACYRATSKHCLLQDISYYTPIQITGDIDIIKEMFSAITDSSIGPTIGAKAYTTGTRQGEIHIYEPNKFPFGYVGKASFIWEPYVEPNRKLWLFVHPSQSKQVEKCFQNLICSVKKITESERNVKRQKISNVYAECLNITYLSESFNRFRLTGPNSHAILVNSLKCIEDIENIKSNLWVEQHSKTNPNLYLKVKEEYWKSISPAQSPAQLSPKIIVGLIVRDPRLMRPTYRTKAEPDDSYTQLSREALTRVPPTVSASPLWSTAIHQDIKLKVRTNGEFIKHVTKLNLVPGEVYENDPELQSVPVVLIQRPGSQDWCYKKLGYGLPFWQTFIMFGARAGGLRETESLALEMGECNLPPDSEAGTANEERIELELKEKYFKLPPKKRENYIKLGINSPFSCPWKLLLKDWTNKPVDDFYVLRNGIILDDWQECLKRKKHFNCIQQMNNADSCLVAVYLRLPAGNLFRNALICLPKPGDITNVKSLFEPPHEDPNEALRRQTRAEHVKTLKKLRKLRVKQRKRTPKPALLLDKKYEKKPKIKPNQEPSAYMKLMRELWLPSNIDTVRKVASRETMGYVAQGAFSFTEAHSCGIGYVAYNALHTLIASAQTQVLVRNPSSNKYNLAKIEIIKCV</sequence>
<dbReference type="PANTHER" id="PTHR22731:SF3">
    <property type="entry name" value="RIBONUCLEASES P_MRP PROTEIN SUBUNIT POP1"/>
    <property type="match status" value="1"/>
</dbReference>
<dbReference type="InterPro" id="IPR039182">
    <property type="entry name" value="Pop1"/>
</dbReference>
<gene>
    <name evidence="8" type="ORF">OBRU01_00923</name>
</gene>
<evidence type="ECO:0000256" key="3">
    <source>
        <dbReference type="ARBA" id="ARBA00023242"/>
    </source>
</evidence>
<evidence type="ECO:0000313" key="8">
    <source>
        <dbReference type="EMBL" id="KOB79186.1"/>
    </source>
</evidence>
<dbReference type="GO" id="GO:0005655">
    <property type="term" value="C:nucleolar ribonuclease P complex"/>
    <property type="evidence" value="ECO:0007669"/>
    <property type="project" value="InterPro"/>
</dbReference>
<dbReference type="Pfam" id="PF06978">
    <property type="entry name" value="POP1_N"/>
    <property type="match status" value="1"/>
</dbReference>
<dbReference type="GO" id="GO:0000172">
    <property type="term" value="C:ribonuclease MRP complex"/>
    <property type="evidence" value="ECO:0007669"/>
    <property type="project" value="InterPro"/>
</dbReference>
<feature type="compositionally biased region" description="Basic residues" evidence="4">
    <location>
        <begin position="92"/>
        <end position="101"/>
    </location>
</feature>
<feature type="domain" description="Pop1 N-terminal" evidence="5">
    <location>
        <begin position="102"/>
        <end position="173"/>
    </location>
</feature>
<dbReference type="EMBL" id="JTDY01000048">
    <property type="protein sequence ID" value="KOB79186.1"/>
    <property type="molecule type" value="Genomic_DNA"/>
</dbReference>
<name>A0A0L7LVI9_OPEBR</name>
<keyword evidence="9" id="KW-1185">Reference proteome</keyword>
<evidence type="ECO:0000256" key="2">
    <source>
        <dbReference type="ARBA" id="ARBA00022694"/>
    </source>
</evidence>
<feature type="domain" description="POPLD" evidence="6">
    <location>
        <begin position="469"/>
        <end position="549"/>
    </location>
</feature>
<keyword evidence="3" id="KW-0539">Nucleus</keyword>
<dbReference type="Proteomes" id="UP000037510">
    <property type="component" value="Unassembled WGS sequence"/>
</dbReference>
<evidence type="ECO:0000313" key="9">
    <source>
        <dbReference type="Proteomes" id="UP000037510"/>
    </source>
</evidence>
<dbReference type="Pfam" id="PF22770">
    <property type="entry name" value="POP1_C"/>
    <property type="match status" value="1"/>
</dbReference>
<dbReference type="InterPro" id="IPR012590">
    <property type="entry name" value="POPLD_dom"/>
</dbReference>
<feature type="domain" description="POP1 C-terminal" evidence="7">
    <location>
        <begin position="598"/>
        <end position="775"/>
    </location>
</feature>
<dbReference type="InterPro" id="IPR055079">
    <property type="entry name" value="POP1_C"/>
</dbReference>
<accession>A0A0L7LVI9</accession>
<evidence type="ECO:0000259" key="6">
    <source>
        <dbReference type="Pfam" id="PF08170"/>
    </source>
</evidence>
<dbReference type="AlphaFoldDB" id="A0A0L7LVI9"/>
<protein>
    <submittedName>
        <fullName evidence="8">Uncharacterized protein</fullName>
    </submittedName>
</protein>
<organism evidence="8 9">
    <name type="scientific">Operophtera brumata</name>
    <name type="common">Winter moth</name>
    <name type="synonym">Phalaena brumata</name>
    <dbReference type="NCBI Taxonomy" id="104452"/>
    <lineage>
        <taxon>Eukaryota</taxon>
        <taxon>Metazoa</taxon>
        <taxon>Ecdysozoa</taxon>
        <taxon>Arthropoda</taxon>
        <taxon>Hexapoda</taxon>
        <taxon>Insecta</taxon>
        <taxon>Pterygota</taxon>
        <taxon>Neoptera</taxon>
        <taxon>Endopterygota</taxon>
        <taxon>Lepidoptera</taxon>
        <taxon>Glossata</taxon>
        <taxon>Ditrysia</taxon>
        <taxon>Geometroidea</taxon>
        <taxon>Geometridae</taxon>
        <taxon>Larentiinae</taxon>
        <taxon>Operophtera</taxon>
    </lineage>
</organism>
<dbReference type="STRING" id="104452.A0A0L7LVI9"/>
<proteinExistence type="predicted"/>
<evidence type="ECO:0000259" key="7">
    <source>
        <dbReference type="Pfam" id="PF22770"/>
    </source>
</evidence>
<feature type="region of interest" description="Disordered" evidence="4">
    <location>
        <begin position="79"/>
        <end position="104"/>
    </location>
</feature>